<evidence type="ECO:0000313" key="2">
    <source>
        <dbReference type="EMBL" id="OAD65460.1"/>
    </source>
</evidence>
<dbReference type="EMBL" id="KV441010">
    <property type="protein sequence ID" value="OAD65460.1"/>
    <property type="molecule type" value="Genomic_DNA"/>
</dbReference>
<proteinExistence type="predicted"/>
<dbReference type="GeneID" id="28994030"/>
<feature type="region of interest" description="Disordered" evidence="1">
    <location>
        <begin position="455"/>
        <end position="474"/>
    </location>
</feature>
<dbReference type="AlphaFoldDB" id="A0A163CTB1"/>
<accession>A0A163CTB1</accession>
<dbReference type="Proteomes" id="UP000077315">
    <property type="component" value="Unassembled WGS sequence"/>
</dbReference>
<dbReference type="VEuPathDB" id="FungiDB:PHYBLDRAFT_153359"/>
<evidence type="ECO:0000313" key="3">
    <source>
        <dbReference type="Proteomes" id="UP000077315"/>
    </source>
</evidence>
<name>A0A163CTB1_PHYB8</name>
<organism evidence="2 3">
    <name type="scientific">Phycomyces blakesleeanus (strain ATCC 8743b / DSM 1359 / FGSC 10004 / NBRC 33097 / NRRL 1555)</name>
    <dbReference type="NCBI Taxonomy" id="763407"/>
    <lineage>
        <taxon>Eukaryota</taxon>
        <taxon>Fungi</taxon>
        <taxon>Fungi incertae sedis</taxon>
        <taxon>Mucoromycota</taxon>
        <taxon>Mucoromycotina</taxon>
        <taxon>Mucoromycetes</taxon>
        <taxon>Mucorales</taxon>
        <taxon>Phycomycetaceae</taxon>
        <taxon>Phycomyces</taxon>
    </lineage>
</organism>
<dbReference type="InParanoid" id="A0A163CTB1"/>
<evidence type="ECO:0000256" key="1">
    <source>
        <dbReference type="SAM" id="MobiDB-lite"/>
    </source>
</evidence>
<dbReference type="RefSeq" id="XP_018283500.1">
    <property type="nucleotide sequence ID" value="XM_018433124.1"/>
</dbReference>
<keyword evidence="3" id="KW-1185">Reference proteome</keyword>
<dbReference type="OrthoDB" id="2284923at2759"/>
<protein>
    <submittedName>
        <fullName evidence="2">Uncharacterized protein</fullName>
    </submittedName>
</protein>
<sequence>MTESQANFKSSLNIEFKKISVGVKGIASKSIATHRRSRTLATMATLNSFEYDLAISTLLKQDIKVLESIQDKWLCMIVGGHATSSTIVLKHICNLPSMKFCTDVLIAKFCIRSRFLPAQCLLSLLHHHHTIYSTLVSLGKTNLLSHLPPTLKLQSPSAIKNHFESIIEAGFTTFLQSNTQVLIQACHPVLGVDPILFLLASHVKRGRLIRWRMGWLLGKPKECPCGSDHTSRPHLLDCPLVCVALFEQLPQPDQDQIHRIDFAITSLPLSSQEPRPAYWIPLLTILWDIYIICNPDGDYSHETEHAEKWRAGSAIEATTVTQDITKKWVHPYKSFINPFYILFKTIHPLSKTLHPLPLLPYLSAEKISADSDNFSFLQSQMSTLLPSSVMQGMSPDLASFLGNMQTQFISLQQCTNELESPAATNARLTAQLVNAEKLITDLRSQLASQGNYQITTNASTSSAPTTPKEPGTEASTWATTAAAAHNSVVVPTALSVRKTPRPPSVCQVTASARIFVIPTGSKGYQYVYIPRSRCLTHREVCNSLKTLGVDTGCILDINFPAKDVVGILVHNQYAEKFQTTLTTVAIEILDVFDPLDPKNIADHKYKSLSDSELEEVAAELHSDRCLKALKYLCPHVAVSVGHFFCDQGWISKEDIPVHSVSGPGADIHDFQSPSRCTSVAMSE</sequence>
<reference evidence="3" key="1">
    <citation type="submission" date="2015-06" db="EMBL/GenBank/DDBJ databases">
        <title>Expansion of signal transduction pathways in fungi by whole-genome duplication.</title>
        <authorList>
            <consortium name="DOE Joint Genome Institute"/>
            <person name="Corrochano L.M."/>
            <person name="Kuo A."/>
            <person name="Marcet-Houben M."/>
            <person name="Polaino S."/>
            <person name="Salamov A."/>
            <person name="Villalobos J.M."/>
            <person name="Alvarez M.I."/>
            <person name="Avalos J."/>
            <person name="Benito E.P."/>
            <person name="Benoit I."/>
            <person name="Burger G."/>
            <person name="Camino L.P."/>
            <person name="Canovas D."/>
            <person name="Cerda-Olmedo E."/>
            <person name="Cheng J.-F."/>
            <person name="Dominguez A."/>
            <person name="Elias M."/>
            <person name="Eslava A.P."/>
            <person name="Glaser F."/>
            <person name="Grimwood J."/>
            <person name="Gutierrez G."/>
            <person name="Heitman J."/>
            <person name="Henrissat B."/>
            <person name="Iturriaga E.A."/>
            <person name="Lang B.F."/>
            <person name="Lavin J.L."/>
            <person name="Lee S."/>
            <person name="Li W."/>
            <person name="Lindquist E."/>
            <person name="Lopez-Garcia S."/>
            <person name="Luque E.M."/>
            <person name="Marcos A.T."/>
            <person name="Martin J."/>
            <person name="McCluskey K."/>
            <person name="Medina H.R."/>
            <person name="Miralles-Duran A."/>
            <person name="Miyazaki A."/>
            <person name="Munoz-Torres E."/>
            <person name="Oguiza J.A."/>
            <person name="Ohm R."/>
            <person name="Olmedo M."/>
            <person name="Orejas M."/>
            <person name="Ortiz-Castellanos L."/>
            <person name="Pisabarro A.G."/>
            <person name="Rodriguez-Romero J."/>
            <person name="Ruiz-Herrera J."/>
            <person name="Ruiz-Vazquez R."/>
            <person name="Sanz C."/>
            <person name="Schackwitz W."/>
            <person name="Schmutz J."/>
            <person name="Shahriari M."/>
            <person name="Shelest E."/>
            <person name="Silva-Franco F."/>
            <person name="Soanes D."/>
            <person name="Syed K."/>
            <person name="Tagua V.G."/>
            <person name="Talbot N.J."/>
            <person name="Thon M."/>
            <person name="De vries R.P."/>
            <person name="Wiebenga A."/>
            <person name="Yadav J.S."/>
            <person name="Braun E.L."/>
            <person name="Baker S."/>
            <person name="Garre V."/>
            <person name="Horwitz B."/>
            <person name="Torres-Martinez S."/>
            <person name="Idnurm A."/>
            <person name="Herrera-Estrella A."/>
            <person name="Gabaldon T."/>
            <person name="Grigoriev I.V."/>
        </authorList>
    </citation>
    <scope>NUCLEOTIDE SEQUENCE [LARGE SCALE GENOMIC DNA]</scope>
    <source>
        <strain evidence="3">NRRL 1555(-)</strain>
    </source>
</reference>
<gene>
    <name evidence="2" type="ORF">PHYBLDRAFT_153359</name>
</gene>